<comment type="caution">
    <text evidence="7">The sequence shown here is derived from an EMBL/GenBank/DDBJ whole genome shotgun (WGS) entry which is preliminary data.</text>
</comment>
<evidence type="ECO:0000259" key="6">
    <source>
        <dbReference type="Pfam" id="PF04234"/>
    </source>
</evidence>
<proteinExistence type="predicted"/>
<dbReference type="Proteomes" id="UP000589620">
    <property type="component" value="Unassembled WGS sequence"/>
</dbReference>
<keyword evidence="5" id="KW-0812">Transmembrane</keyword>
<keyword evidence="4" id="KW-0186">Copper</keyword>
<dbReference type="GO" id="GO:0042597">
    <property type="term" value="C:periplasmic space"/>
    <property type="evidence" value="ECO:0007669"/>
    <property type="project" value="InterPro"/>
</dbReference>
<dbReference type="GO" id="GO:0005507">
    <property type="term" value="F:copper ion binding"/>
    <property type="evidence" value="ECO:0007669"/>
    <property type="project" value="InterPro"/>
</dbReference>
<dbReference type="EMBL" id="JACCBJ010000001">
    <property type="protein sequence ID" value="NYD74311.1"/>
    <property type="molecule type" value="Genomic_DNA"/>
</dbReference>
<dbReference type="InterPro" id="IPR014755">
    <property type="entry name" value="Cu-Rt/internalin_Ig-like"/>
</dbReference>
<keyword evidence="3" id="KW-0732">Signal</keyword>
<dbReference type="InterPro" id="IPR032694">
    <property type="entry name" value="CopC/D"/>
</dbReference>
<dbReference type="SUPFAM" id="SSF81296">
    <property type="entry name" value="E set domains"/>
    <property type="match status" value="1"/>
</dbReference>
<feature type="domain" description="CopC" evidence="6">
    <location>
        <begin position="14"/>
        <end position="108"/>
    </location>
</feature>
<dbReference type="PANTHER" id="PTHR34820:SF4">
    <property type="entry name" value="INNER MEMBRANE PROTEIN YEBZ"/>
    <property type="match status" value="1"/>
</dbReference>
<evidence type="ECO:0000313" key="8">
    <source>
        <dbReference type="Proteomes" id="UP000589620"/>
    </source>
</evidence>
<feature type="transmembrane region" description="Helical" evidence="5">
    <location>
        <begin position="127"/>
        <end position="150"/>
    </location>
</feature>
<organism evidence="7 8">
    <name type="scientific">Leifsonia soli</name>
    <dbReference type="NCBI Taxonomy" id="582665"/>
    <lineage>
        <taxon>Bacteria</taxon>
        <taxon>Bacillati</taxon>
        <taxon>Actinomycetota</taxon>
        <taxon>Actinomycetes</taxon>
        <taxon>Micrococcales</taxon>
        <taxon>Microbacteriaceae</taxon>
        <taxon>Leifsonia</taxon>
    </lineage>
</organism>
<dbReference type="InterPro" id="IPR007348">
    <property type="entry name" value="CopC_dom"/>
</dbReference>
<keyword evidence="5" id="KW-0472">Membrane</keyword>
<reference evidence="7 8" key="1">
    <citation type="submission" date="2020-07" db="EMBL/GenBank/DDBJ databases">
        <title>Sequencing the genomes of 1000 actinobacteria strains.</title>
        <authorList>
            <person name="Klenk H.-P."/>
        </authorList>
    </citation>
    <scope>NUCLEOTIDE SEQUENCE [LARGE SCALE GENOMIC DNA]</scope>
    <source>
        <strain evidence="7 8">DSM 23871</strain>
    </source>
</reference>
<keyword evidence="2" id="KW-0479">Metal-binding</keyword>
<name>A0A852T086_9MICO</name>
<dbReference type="PANTHER" id="PTHR34820">
    <property type="entry name" value="INNER MEMBRANE PROTEIN YEBZ"/>
    <property type="match status" value="1"/>
</dbReference>
<comment type="subcellular location">
    <subcellularLocation>
        <location evidence="1">Cell envelope</location>
    </subcellularLocation>
</comment>
<dbReference type="Pfam" id="PF04234">
    <property type="entry name" value="CopC"/>
    <property type="match status" value="1"/>
</dbReference>
<dbReference type="AlphaFoldDB" id="A0A852T086"/>
<dbReference type="GO" id="GO:0005886">
    <property type="term" value="C:plasma membrane"/>
    <property type="evidence" value="ECO:0007669"/>
    <property type="project" value="TreeGrafter"/>
</dbReference>
<protein>
    <recommendedName>
        <fullName evidence="6">CopC domain-containing protein</fullName>
    </recommendedName>
</protein>
<dbReference type="GO" id="GO:0046688">
    <property type="term" value="P:response to copper ion"/>
    <property type="evidence" value="ECO:0007669"/>
    <property type="project" value="InterPro"/>
</dbReference>
<evidence type="ECO:0000256" key="2">
    <source>
        <dbReference type="ARBA" id="ARBA00022723"/>
    </source>
</evidence>
<sequence length="170" mass="17659">MLIFLSPAQRASAHSPLESSTPEAGASIATMPAQIDLTFGAAVQESGATVVLADEHGGDWTAGAAVVEHGTVVSATVKPDAPDGRYEIRWSVVSFDGAPMSGVLRFTLGTAVADTNPLDTVLTATDASWALVGAFVVVGVPLVYMAYGLITVYGRHEKKAAIGQKEIHHE</sequence>
<evidence type="ECO:0000256" key="1">
    <source>
        <dbReference type="ARBA" id="ARBA00004196"/>
    </source>
</evidence>
<keyword evidence="5" id="KW-1133">Transmembrane helix</keyword>
<keyword evidence="8" id="KW-1185">Reference proteome</keyword>
<gene>
    <name evidence="7" type="ORF">BJ963_001830</name>
</gene>
<dbReference type="GO" id="GO:0030313">
    <property type="term" value="C:cell envelope"/>
    <property type="evidence" value="ECO:0007669"/>
    <property type="project" value="UniProtKB-SubCell"/>
</dbReference>
<dbReference type="GO" id="GO:0006825">
    <property type="term" value="P:copper ion transport"/>
    <property type="evidence" value="ECO:0007669"/>
    <property type="project" value="InterPro"/>
</dbReference>
<evidence type="ECO:0000313" key="7">
    <source>
        <dbReference type="EMBL" id="NYD74311.1"/>
    </source>
</evidence>
<dbReference type="Gene3D" id="2.60.40.1220">
    <property type="match status" value="1"/>
</dbReference>
<evidence type="ECO:0000256" key="5">
    <source>
        <dbReference type="SAM" id="Phobius"/>
    </source>
</evidence>
<dbReference type="InterPro" id="IPR014756">
    <property type="entry name" value="Ig_E-set"/>
</dbReference>
<evidence type="ECO:0000256" key="3">
    <source>
        <dbReference type="ARBA" id="ARBA00022729"/>
    </source>
</evidence>
<accession>A0A852T086</accession>
<evidence type="ECO:0000256" key="4">
    <source>
        <dbReference type="ARBA" id="ARBA00023008"/>
    </source>
</evidence>
<dbReference type="RefSeq" id="WP_179456149.1">
    <property type="nucleotide sequence ID" value="NZ_BAAAPX010000001.1"/>
</dbReference>